<dbReference type="Pfam" id="PF01648">
    <property type="entry name" value="ACPS"/>
    <property type="match status" value="1"/>
</dbReference>
<keyword evidence="1 3" id="KW-0808">Transferase</keyword>
<dbReference type="GO" id="GO:0000287">
    <property type="term" value="F:magnesium ion binding"/>
    <property type="evidence" value="ECO:0007669"/>
    <property type="project" value="InterPro"/>
</dbReference>
<dbReference type="EMBL" id="JADIMG010000058">
    <property type="protein sequence ID" value="MBO8459830.1"/>
    <property type="molecule type" value="Genomic_DNA"/>
</dbReference>
<evidence type="ECO:0000259" key="2">
    <source>
        <dbReference type="Pfam" id="PF01648"/>
    </source>
</evidence>
<dbReference type="Proteomes" id="UP000823641">
    <property type="component" value="Unassembled WGS sequence"/>
</dbReference>
<reference evidence="3" key="2">
    <citation type="journal article" date="2021" name="PeerJ">
        <title>Extensive microbial diversity within the chicken gut microbiome revealed by metagenomics and culture.</title>
        <authorList>
            <person name="Gilroy R."/>
            <person name="Ravi A."/>
            <person name="Getino M."/>
            <person name="Pursley I."/>
            <person name="Horton D.L."/>
            <person name="Alikhan N.F."/>
            <person name="Baker D."/>
            <person name="Gharbi K."/>
            <person name="Hall N."/>
            <person name="Watson M."/>
            <person name="Adriaenssens E.M."/>
            <person name="Foster-Nyarko E."/>
            <person name="Jarju S."/>
            <person name="Secka A."/>
            <person name="Antonio M."/>
            <person name="Oren A."/>
            <person name="Chaudhuri R.R."/>
            <person name="La Ragione R."/>
            <person name="Hildebrand F."/>
            <person name="Pallen M.J."/>
        </authorList>
    </citation>
    <scope>NUCLEOTIDE SEQUENCE</scope>
    <source>
        <strain evidence="3">G3-3990</strain>
    </source>
</reference>
<evidence type="ECO:0000313" key="3">
    <source>
        <dbReference type="EMBL" id="MBO8459830.1"/>
    </source>
</evidence>
<dbReference type="AlphaFoldDB" id="A0A9D9N4G0"/>
<protein>
    <submittedName>
        <fullName evidence="3">4'-phosphopantetheinyl transferase superfamily protein</fullName>
    </submittedName>
</protein>
<dbReference type="InterPro" id="IPR037143">
    <property type="entry name" value="4-PPantetheinyl_Trfase_dom_sf"/>
</dbReference>
<dbReference type="GO" id="GO:0008897">
    <property type="term" value="F:holo-[acyl-carrier-protein] synthase activity"/>
    <property type="evidence" value="ECO:0007669"/>
    <property type="project" value="InterPro"/>
</dbReference>
<evidence type="ECO:0000313" key="4">
    <source>
        <dbReference type="Proteomes" id="UP000823641"/>
    </source>
</evidence>
<dbReference type="InterPro" id="IPR008278">
    <property type="entry name" value="4-PPantetheinyl_Trfase_dom"/>
</dbReference>
<gene>
    <name evidence="3" type="ORF">IAA73_05795</name>
</gene>
<comment type="caution">
    <text evidence="3">The sequence shown here is derived from an EMBL/GenBank/DDBJ whole genome shotgun (WGS) entry which is preliminary data.</text>
</comment>
<evidence type="ECO:0000256" key="1">
    <source>
        <dbReference type="ARBA" id="ARBA00022679"/>
    </source>
</evidence>
<feature type="domain" description="4'-phosphopantetheinyl transferase" evidence="2">
    <location>
        <begin position="97"/>
        <end position="154"/>
    </location>
</feature>
<sequence>MPFHSCFSPEMGCAVYVWHIQESVEELEVLLPQVDVPASRSQQRRKERLAVRLLLQQANVTGLAYEESGKPILTDGRYISISHSHDWVCVALHDSRPIGIDLECFSDRMLALSPRFMNTEELASLPHDKTVMHLVWCAKEAAYKIYGDTLVDFRASMTVLPFVLSVGGGTFFLQLKTCGARLTMKYMLNAEYALVYSIL</sequence>
<dbReference type="SUPFAM" id="SSF56214">
    <property type="entry name" value="4'-phosphopantetheinyl transferase"/>
    <property type="match status" value="2"/>
</dbReference>
<organism evidence="3 4">
    <name type="scientific">Candidatus Gallipaludibacter merdavium</name>
    <dbReference type="NCBI Taxonomy" id="2840839"/>
    <lineage>
        <taxon>Bacteria</taxon>
        <taxon>Pseudomonadati</taxon>
        <taxon>Bacteroidota</taxon>
        <taxon>Bacteroidia</taxon>
        <taxon>Bacteroidales</taxon>
        <taxon>Candidatus Gallipaludibacter</taxon>
    </lineage>
</organism>
<proteinExistence type="predicted"/>
<name>A0A9D9N4G0_9BACT</name>
<dbReference type="Gene3D" id="3.90.470.20">
    <property type="entry name" value="4'-phosphopantetheinyl transferase domain"/>
    <property type="match status" value="1"/>
</dbReference>
<reference evidence="3" key="1">
    <citation type="submission" date="2020-10" db="EMBL/GenBank/DDBJ databases">
        <authorList>
            <person name="Gilroy R."/>
        </authorList>
    </citation>
    <scope>NUCLEOTIDE SEQUENCE</scope>
    <source>
        <strain evidence="3">G3-3990</strain>
    </source>
</reference>
<accession>A0A9D9N4G0</accession>